<gene>
    <name evidence="8" type="primary">folB</name>
    <name evidence="8" type="ORF">HW532_17120</name>
</gene>
<dbReference type="PANTHER" id="PTHR42844:SF1">
    <property type="entry name" value="DIHYDRONEOPTERIN ALDOLASE 1-RELATED"/>
    <property type="match status" value="1"/>
</dbReference>
<accession>A0A7S8HD29</accession>
<protein>
    <recommendedName>
        <fullName evidence="6">7,8-dihydroneopterin aldolase</fullName>
        <ecNumber evidence="6">4.1.2.25</ecNumber>
    </recommendedName>
</protein>
<dbReference type="EC" id="4.1.2.25" evidence="6"/>
<dbReference type="UniPathway" id="UPA00077">
    <property type="reaction ID" value="UER00154"/>
</dbReference>
<evidence type="ECO:0000256" key="5">
    <source>
        <dbReference type="ARBA" id="ARBA00023239"/>
    </source>
</evidence>
<comment type="catalytic activity">
    <reaction evidence="1 6">
        <text>7,8-dihydroneopterin = 6-hydroxymethyl-7,8-dihydropterin + glycolaldehyde</text>
        <dbReference type="Rhea" id="RHEA:10540"/>
        <dbReference type="ChEBI" id="CHEBI:17001"/>
        <dbReference type="ChEBI" id="CHEBI:17071"/>
        <dbReference type="ChEBI" id="CHEBI:44841"/>
        <dbReference type="EC" id="4.1.2.25"/>
    </reaction>
</comment>
<evidence type="ECO:0000256" key="3">
    <source>
        <dbReference type="ARBA" id="ARBA00005708"/>
    </source>
</evidence>
<evidence type="ECO:0000256" key="4">
    <source>
        <dbReference type="ARBA" id="ARBA00022909"/>
    </source>
</evidence>
<dbReference type="GO" id="GO:0005737">
    <property type="term" value="C:cytoplasm"/>
    <property type="evidence" value="ECO:0007669"/>
    <property type="project" value="TreeGrafter"/>
</dbReference>
<dbReference type="NCBIfam" id="TIGR00526">
    <property type="entry name" value="folB_dom"/>
    <property type="match status" value="1"/>
</dbReference>
<keyword evidence="4 6" id="KW-0289">Folate biosynthesis</keyword>
<dbReference type="Proteomes" id="UP000593594">
    <property type="component" value="Chromosome"/>
</dbReference>
<keyword evidence="9" id="KW-1185">Reference proteome</keyword>
<sequence length="137" mass="15405">MNEASPFTRASTANAFARLRHVFVRDLELQAVLGVYDHEKIAPQRVIINLDLTVDEGTEPYEDDLRNVVCYATVVRQVEAIVRRGHVHLVETLAEMIAGACFEDPRVCAARVRIEKPDAIPQARSVGVEIERVRSPR</sequence>
<reference evidence="8 9" key="1">
    <citation type="submission" date="2020-06" db="EMBL/GenBank/DDBJ databases">
        <title>Genome sequence of 2 isolates from Red Sea Mangroves.</title>
        <authorList>
            <person name="Sefrji F."/>
            <person name="Michoud G."/>
            <person name="Merlino G."/>
            <person name="Daffonchio D."/>
        </authorList>
    </citation>
    <scope>NUCLEOTIDE SEQUENCE [LARGE SCALE GENOMIC DNA]</scope>
    <source>
        <strain evidence="8 9">R1DC25</strain>
    </source>
</reference>
<proteinExistence type="inferred from homology"/>
<evidence type="ECO:0000256" key="2">
    <source>
        <dbReference type="ARBA" id="ARBA00005013"/>
    </source>
</evidence>
<dbReference type="AlphaFoldDB" id="A0A7S8HD29"/>
<keyword evidence="5 6" id="KW-0456">Lyase</keyword>
<dbReference type="InterPro" id="IPR043133">
    <property type="entry name" value="GTP-CH-I_C/QueF"/>
</dbReference>
<dbReference type="SUPFAM" id="SSF55620">
    <property type="entry name" value="Tetrahydrobiopterin biosynthesis enzymes-like"/>
    <property type="match status" value="1"/>
</dbReference>
<dbReference type="Pfam" id="PF02152">
    <property type="entry name" value="FolB"/>
    <property type="match status" value="1"/>
</dbReference>
<evidence type="ECO:0000256" key="1">
    <source>
        <dbReference type="ARBA" id="ARBA00001353"/>
    </source>
</evidence>
<dbReference type="PANTHER" id="PTHR42844">
    <property type="entry name" value="DIHYDRONEOPTERIN ALDOLASE 1-RELATED"/>
    <property type="match status" value="1"/>
</dbReference>
<comment type="pathway">
    <text evidence="2 6">Cofactor biosynthesis; tetrahydrofolate biosynthesis; 2-amino-4-hydroxy-6-hydroxymethyl-7,8-dihydropteridine diphosphate from 7,8-dihydroneopterin triphosphate: step 3/4.</text>
</comment>
<dbReference type="InterPro" id="IPR006156">
    <property type="entry name" value="Dihydroneopterin_aldolase"/>
</dbReference>
<name>A0A7S8HD29_9HYPH</name>
<dbReference type="SMART" id="SM00905">
    <property type="entry name" value="FolB"/>
    <property type="match status" value="1"/>
</dbReference>
<evidence type="ECO:0000313" key="8">
    <source>
        <dbReference type="EMBL" id="QPC44266.1"/>
    </source>
</evidence>
<evidence type="ECO:0000313" key="9">
    <source>
        <dbReference type="Proteomes" id="UP000593594"/>
    </source>
</evidence>
<dbReference type="GO" id="GO:0004150">
    <property type="term" value="F:dihydroneopterin aldolase activity"/>
    <property type="evidence" value="ECO:0007669"/>
    <property type="project" value="UniProtKB-UniRule"/>
</dbReference>
<comment type="function">
    <text evidence="6">Catalyzes the conversion of 7,8-dihydroneopterin to 6-hydroxymethyl-7,8-dihydropterin.</text>
</comment>
<dbReference type="NCBIfam" id="TIGR00525">
    <property type="entry name" value="folB"/>
    <property type="match status" value="1"/>
</dbReference>
<organism evidence="8 9">
    <name type="scientific">Kaustia mangrovi</name>
    <dbReference type="NCBI Taxonomy" id="2593653"/>
    <lineage>
        <taxon>Bacteria</taxon>
        <taxon>Pseudomonadati</taxon>
        <taxon>Pseudomonadota</taxon>
        <taxon>Alphaproteobacteria</taxon>
        <taxon>Hyphomicrobiales</taxon>
        <taxon>Parvibaculaceae</taxon>
        <taxon>Kaustia</taxon>
    </lineage>
</organism>
<dbReference type="EMBL" id="CP058214">
    <property type="protein sequence ID" value="QPC44266.1"/>
    <property type="molecule type" value="Genomic_DNA"/>
</dbReference>
<dbReference type="InterPro" id="IPR006157">
    <property type="entry name" value="FolB_dom"/>
</dbReference>
<evidence type="ECO:0000256" key="6">
    <source>
        <dbReference type="RuleBase" id="RU362079"/>
    </source>
</evidence>
<evidence type="ECO:0000259" key="7">
    <source>
        <dbReference type="SMART" id="SM00905"/>
    </source>
</evidence>
<dbReference type="GO" id="GO:0046654">
    <property type="term" value="P:tetrahydrofolate biosynthetic process"/>
    <property type="evidence" value="ECO:0007669"/>
    <property type="project" value="UniProtKB-UniRule"/>
</dbReference>
<dbReference type="GO" id="GO:0046656">
    <property type="term" value="P:folic acid biosynthetic process"/>
    <property type="evidence" value="ECO:0007669"/>
    <property type="project" value="UniProtKB-UniRule"/>
</dbReference>
<dbReference type="RefSeq" id="WP_213161634.1">
    <property type="nucleotide sequence ID" value="NZ_CP058214.1"/>
</dbReference>
<dbReference type="Gene3D" id="3.30.1130.10">
    <property type="match status" value="1"/>
</dbReference>
<dbReference type="KEGG" id="kmn:HW532_17120"/>
<comment type="similarity">
    <text evidence="3 6">Belongs to the DHNA family.</text>
</comment>
<feature type="domain" description="Dihydroneopterin aldolase/epimerase" evidence="7">
    <location>
        <begin position="22"/>
        <end position="132"/>
    </location>
</feature>